<dbReference type="AlphaFoldDB" id="A0A9Q1QCV8"/>
<feature type="region of interest" description="Disordered" evidence="1">
    <location>
        <begin position="1"/>
        <end position="104"/>
    </location>
</feature>
<accession>A0A9Q1QCV8</accession>
<gene>
    <name evidence="2" type="ORF">Cgig2_026170</name>
</gene>
<evidence type="ECO:0000313" key="2">
    <source>
        <dbReference type="EMBL" id="KAJ8436846.1"/>
    </source>
</evidence>
<keyword evidence="3" id="KW-1185">Reference proteome</keyword>
<comment type="caution">
    <text evidence="2">The sequence shown here is derived from an EMBL/GenBank/DDBJ whole genome shotgun (WGS) entry which is preliminary data.</text>
</comment>
<name>A0A9Q1QCV8_9CARY</name>
<feature type="compositionally biased region" description="Basic and acidic residues" evidence="1">
    <location>
        <begin position="84"/>
        <end position="98"/>
    </location>
</feature>
<feature type="compositionally biased region" description="Basic and acidic residues" evidence="1">
    <location>
        <begin position="39"/>
        <end position="53"/>
    </location>
</feature>
<evidence type="ECO:0000256" key="1">
    <source>
        <dbReference type="SAM" id="MobiDB-lite"/>
    </source>
</evidence>
<feature type="compositionally biased region" description="Basic and acidic residues" evidence="1">
    <location>
        <begin position="1"/>
        <end position="16"/>
    </location>
</feature>
<dbReference type="EMBL" id="JAKOGI010000326">
    <property type="protein sequence ID" value="KAJ8436846.1"/>
    <property type="molecule type" value="Genomic_DNA"/>
</dbReference>
<proteinExistence type="predicted"/>
<organism evidence="2 3">
    <name type="scientific">Carnegiea gigantea</name>
    <dbReference type="NCBI Taxonomy" id="171969"/>
    <lineage>
        <taxon>Eukaryota</taxon>
        <taxon>Viridiplantae</taxon>
        <taxon>Streptophyta</taxon>
        <taxon>Embryophyta</taxon>
        <taxon>Tracheophyta</taxon>
        <taxon>Spermatophyta</taxon>
        <taxon>Magnoliopsida</taxon>
        <taxon>eudicotyledons</taxon>
        <taxon>Gunneridae</taxon>
        <taxon>Pentapetalae</taxon>
        <taxon>Caryophyllales</taxon>
        <taxon>Cactineae</taxon>
        <taxon>Cactaceae</taxon>
        <taxon>Cactoideae</taxon>
        <taxon>Echinocereeae</taxon>
        <taxon>Carnegiea</taxon>
    </lineage>
</organism>
<reference evidence="2" key="1">
    <citation type="submission" date="2022-04" db="EMBL/GenBank/DDBJ databases">
        <title>Carnegiea gigantea Genome sequencing and assembly v2.</title>
        <authorList>
            <person name="Copetti D."/>
            <person name="Sanderson M.J."/>
            <person name="Burquez A."/>
            <person name="Wojciechowski M.F."/>
        </authorList>
    </citation>
    <scope>NUCLEOTIDE SEQUENCE</scope>
    <source>
        <strain evidence="2">SGP5-SGP5p</strain>
        <tissue evidence="2">Aerial part</tissue>
    </source>
</reference>
<dbReference type="Proteomes" id="UP001153076">
    <property type="component" value="Unassembled WGS sequence"/>
</dbReference>
<evidence type="ECO:0000313" key="3">
    <source>
        <dbReference type="Proteomes" id="UP001153076"/>
    </source>
</evidence>
<sequence>MSGRMREENDPVHDSEEGGSAHSSSESSRDNEVTTSSSEHLKGEMRSKKRQDVRAYGTAGGNKKTVKRGRGRQVASKERRWRLRVREGGESLQEKTNDEGEDGGLKQAAEGVDVITRHCCVLEAVCALNDQLSDIHKEAMRGNCVEFGVRV</sequence>
<protein>
    <submittedName>
        <fullName evidence="2">Uncharacterized protein</fullName>
    </submittedName>
</protein>